<feature type="region of interest" description="Disordered" evidence="12">
    <location>
        <begin position="345"/>
        <end position="437"/>
    </location>
</feature>
<dbReference type="GO" id="GO:0008865">
    <property type="term" value="F:fructokinase activity"/>
    <property type="evidence" value="ECO:0007669"/>
    <property type="project" value="TreeGrafter"/>
</dbReference>
<dbReference type="PRINTS" id="PR00475">
    <property type="entry name" value="HEXOKINASE"/>
</dbReference>
<dbReference type="FunCoup" id="L7JZF4">
    <property type="interactions" value="50"/>
</dbReference>
<dbReference type="GO" id="GO:0001678">
    <property type="term" value="P:intracellular glucose homeostasis"/>
    <property type="evidence" value="ECO:0007669"/>
    <property type="project" value="InterPro"/>
</dbReference>
<dbReference type="OrthoDB" id="419537at2759"/>
<dbReference type="GO" id="GO:0006006">
    <property type="term" value="P:glucose metabolic process"/>
    <property type="evidence" value="ECO:0007669"/>
    <property type="project" value="TreeGrafter"/>
</dbReference>
<dbReference type="UniPathway" id="UPA00109">
    <property type="reaction ID" value="UER00180"/>
</dbReference>
<dbReference type="HOGENOM" id="CLU_041825_0_0_1"/>
<keyword evidence="7 11" id="KW-0067">ATP-binding</keyword>
<dbReference type="Proteomes" id="UP000011185">
    <property type="component" value="Unassembled WGS sequence"/>
</dbReference>
<feature type="compositionally biased region" description="Polar residues" evidence="12">
    <location>
        <begin position="393"/>
        <end position="403"/>
    </location>
</feature>
<evidence type="ECO:0000256" key="4">
    <source>
        <dbReference type="ARBA" id="ARBA00022679"/>
    </source>
</evidence>
<dbReference type="InParanoid" id="L7JZF4"/>
<dbReference type="Pfam" id="PF00349">
    <property type="entry name" value="Hexokinase_1"/>
    <property type="match status" value="1"/>
</dbReference>
<dbReference type="CDD" id="cd24000">
    <property type="entry name" value="ASKHA_NBD_HK"/>
    <property type="match status" value="1"/>
</dbReference>
<evidence type="ECO:0000256" key="9">
    <source>
        <dbReference type="ARBA" id="ARBA00044613"/>
    </source>
</evidence>
<dbReference type="PANTHER" id="PTHR19443">
    <property type="entry name" value="HEXOKINASE"/>
    <property type="match status" value="1"/>
</dbReference>
<dbReference type="InterPro" id="IPR043129">
    <property type="entry name" value="ATPase_NBD"/>
</dbReference>
<dbReference type="EMBL" id="JH993870">
    <property type="protein sequence ID" value="ELQ76137.1"/>
    <property type="molecule type" value="Genomic_DNA"/>
</dbReference>
<evidence type="ECO:0000259" key="14">
    <source>
        <dbReference type="Pfam" id="PF03727"/>
    </source>
</evidence>
<keyword evidence="8 11" id="KW-0324">Glycolysis</keyword>
<feature type="compositionally biased region" description="Basic and acidic residues" evidence="12">
    <location>
        <begin position="417"/>
        <end position="426"/>
    </location>
</feature>
<dbReference type="PROSITE" id="PS51748">
    <property type="entry name" value="HEXOKINASE_2"/>
    <property type="match status" value="1"/>
</dbReference>
<evidence type="ECO:0000256" key="10">
    <source>
        <dbReference type="ARBA" id="ARBA00047905"/>
    </source>
</evidence>
<dbReference type="InterPro" id="IPR022673">
    <property type="entry name" value="Hexokinase_C"/>
</dbReference>
<comment type="pathway">
    <text evidence="2">Carbohydrate metabolism; hexose metabolism.</text>
</comment>
<dbReference type="OMA" id="EKISCKH"/>
<comment type="catalytic activity">
    <reaction evidence="9">
        <text>a D-hexose + ATP = a D-hexose 6-phosphate + ADP + H(+)</text>
        <dbReference type="Rhea" id="RHEA:22740"/>
        <dbReference type="ChEBI" id="CHEBI:4194"/>
        <dbReference type="ChEBI" id="CHEBI:15378"/>
        <dbReference type="ChEBI" id="CHEBI:30616"/>
        <dbReference type="ChEBI" id="CHEBI:229467"/>
        <dbReference type="ChEBI" id="CHEBI:456216"/>
        <dbReference type="EC" id="2.7.1.1"/>
    </reaction>
    <physiologicalReaction direction="left-to-right" evidence="9">
        <dbReference type="Rhea" id="RHEA:22741"/>
    </physiologicalReaction>
</comment>
<evidence type="ECO:0000313" key="15">
    <source>
        <dbReference type="EMBL" id="ELQ76137.1"/>
    </source>
</evidence>
<dbReference type="VEuPathDB" id="MicrosporidiaDB:THOM_0898"/>
<dbReference type="GO" id="GO:0005829">
    <property type="term" value="C:cytosol"/>
    <property type="evidence" value="ECO:0007669"/>
    <property type="project" value="TreeGrafter"/>
</dbReference>
<evidence type="ECO:0000256" key="5">
    <source>
        <dbReference type="ARBA" id="ARBA00022741"/>
    </source>
</evidence>
<dbReference type="GO" id="GO:0005739">
    <property type="term" value="C:mitochondrion"/>
    <property type="evidence" value="ECO:0007669"/>
    <property type="project" value="TreeGrafter"/>
</dbReference>
<keyword evidence="5 11" id="KW-0547">Nucleotide-binding</keyword>
<gene>
    <name evidence="15" type="ORF">THOM_0898</name>
</gene>
<keyword evidence="4 11" id="KW-0808">Transferase</keyword>
<evidence type="ECO:0000256" key="11">
    <source>
        <dbReference type="RuleBase" id="RU362007"/>
    </source>
</evidence>
<dbReference type="GO" id="GO:0005524">
    <property type="term" value="F:ATP binding"/>
    <property type="evidence" value="ECO:0007669"/>
    <property type="project" value="UniProtKB-UniRule"/>
</dbReference>
<evidence type="ECO:0000256" key="3">
    <source>
        <dbReference type="ARBA" id="ARBA00009225"/>
    </source>
</evidence>
<feature type="domain" description="Hexokinase C-terminal" evidence="14">
    <location>
        <begin position="247"/>
        <end position="377"/>
    </location>
</feature>
<proteinExistence type="inferred from homology"/>
<evidence type="ECO:0000256" key="2">
    <source>
        <dbReference type="ARBA" id="ARBA00005028"/>
    </source>
</evidence>
<comment type="pathway">
    <text evidence="1">Carbohydrate degradation; glycolysis; D-glyceraldehyde 3-phosphate and glycerone phosphate from D-glucose: step 1/4.</text>
</comment>
<evidence type="ECO:0000256" key="12">
    <source>
        <dbReference type="SAM" id="MobiDB-lite"/>
    </source>
</evidence>
<keyword evidence="6 11" id="KW-0418">Kinase</keyword>
<dbReference type="Pfam" id="PF03727">
    <property type="entry name" value="Hexokinase_2"/>
    <property type="match status" value="1"/>
</dbReference>
<keyword evidence="16" id="KW-1185">Reference proteome</keyword>
<sequence length="504" mass="57039">MSCQQLLSFKNYKSTIEHKLMKFLSSITILFFLVIHCKLSDANTDNLLYTENQLKYLIADFKNALISSQKDPRERETFLDTFVRLPEASEKISCKHVLLAINLGGTYLQLGLYSIAKNELKLHSPVEKVLIPKADGSTKKVDCFEWIAKKTKLYLEKSNFKKSARAGITFSHPIKHESISVGRVLKLGKDFPFRAPNLGSENDAVKLVNAAFKKFKVPVKVDIILNDATATAASLIYGKNDEKAVTMGIVLGTGTNAAYIERQNRLTPTIINTEWASFDKGSVHRCEYDEAIEKMVKEQNKVYKRMDALIGGNYFMQLILQMAQKNIKDYISSENHAQGTFMMRNETEKSEKGNKKESENVAHVAKVDTKHDDVETTNRKKSDTNIKLDRETSSNSSKTNEFNTKAIDNDAQAPKSSVEDDKKAKESQTTNPSTSKIPNDVLVDIKYALNLVKNPNKNLTEQEKFILKCYKRLKRRSAQILMSMMIAIVESQPPTCQPRRLTLQ</sequence>
<name>L7JZF4_TRAHO</name>
<dbReference type="GO" id="GO:0004340">
    <property type="term" value="F:glucokinase activity"/>
    <property type="evidence" value="ECO:0007669"/>
    <property type="project" value="TreeGrafter"/>
</dbReference>
<comment type="similarity">
    <text evidence="3 11">Belongs to the hexokinase family.</text>
</comment>
<feature type="compositionally biased region" description="Basic and acidic residues" evidence="12">
    <location>
        <begin position="345"/>
        <end position="392"/>
    </location>
</feature>
<dbReference type="Gene3D" id="3.40.367.20">
    <property type="match status" value="1"/>
</dbReference>
<dbReference type="SUPFAM" id="SSF53067">
    <property type="entry name" value="Actin-like ATPase domain"/>
    <property type="match status" value="2"/>
</dbReference>
<reference evidence="15 16" key="1">
    <citation type="journal article" date="2012" name="PLoS Pathog.">
        <title>The genome of the obligate intracellular parasite Trachipleistophora hominis: new insights into microsporidian genome dynamics and reductive evolution.</title>
        <authorList>
            <person name="Heinz E."/>
            <person name="Williams T.A."/>
            <person name="Nakjang S."/>
            <person name="Noel C.J."/>
            <person name="Swan D.C."/>
            <person name="Goldberg A.V."/>
            <person name="Harris S.R."/>
            <person name="Weinmaier T."/>
            <person name="Markert S."/>
            <person name="Becher D."/>
            <person name="Bernhardt J."/>
            <person name="Dagan T."/>
            <person name="Hacker C."/>
            <person name="Lucocq J.M."/>
            <person name="Schweder T."/>
            <person name="Rattei T."/>
            <person name="Hall N."/>
            <person name="Hirt R.P."/>
            <person name="Embley T.M."/>
        </authorList>
    </citation>
    <scope>NUCLEOTIDE SEQUENCE [LARGE SCALE GENOMIC DNA]</scope>
</reference>
<evidence type="ECO:0000256" key="7">
    <source>
        <dbReference type="ARBA" id="ARBA00022840"/>
    </source>
</evidence>
<dbReference type="STRING" id="72359.L7JZF4"/>
<evidence type="ECO:0000256" key="6">
    <source>
        <dbReference type="ARBA" id="ARBA00022777"/>
    </source>
</evidence>
<dbReference type="GO" id="GO:0005536">
    <property type="term" value="F:D-glucose binding"/>
    <property type="evidence" value="ECO:0007669"/>
    <property type="project" value="InterPro"/>
</dbReference>
<feature type="domain" description="Hexokinase N-terminal" evidence="13">
    <location>
        <begin position="49"/>
        <end position="237"/>
    </location>
</feature>
<evidence type="ECO:0000313" key="16">
    <source>
        <dbReference type="Proteomes" id="UP000011185"/>
    </source>
</evidence>
<dbReference type="Gene3D" id="3.30.420.40">
    <property type="match status" value="1"/>
</dbReference>
<feature type="compositionally biased region" description="Polar residues" evidence="12">
    <location>
        <begin position="427"/>
        <end position="437"/>
    </location>
</feature>
<dbReference type="InterPro" id="IPR001312">
    <property type="entry name" value="Hexokinase"/>
</dbReference>
<evidence type="ECO:0000256" key="1">
    <source>
        <dbReference type="ARBA" id="ARBA00004888"/>
    </source>
</evidence>
<dbReference type="AlphaFoldDB" id="L7JZF4"/>
<evidence type="ECO:0000259" key="13">
    <source>
        <dbReference type="Pfam" id="PF00349"/>
    </source>
</evidence>
<dbReference type="PANTHER" id="PTHR19443:SF16">
    <property type="entry name" value="HEXOKINASE TYPE 1-RELATED"/>
    <property type="match status" value="1"/>
</dbReference>
<comment type="catalytic activity">
    <reaction evidence="10">
        <text>D-fructose + ATP = D-fructose 6-phosphate + ADP + H(+)</text>
        <dbReference type="Rhea" id="RHEA:16125"/>
        <dbReference type="ChEBI" id="CHEBI:15378"/>
        <dbReference type="ChEBI" id="CHEBI:30616"/>
        <dbReference type="ChEBI" id="CHEBI:37721"/>
        <dbReference type="ChEBI" id="CHEBI:61527"/>
        <dbReference type="ChEBI" id="CHEBI:456216"/>
        <dbReference type="EC" id="2.7.1.1"/>
    </reaction>
    <physiologicalReaction direction="left-to-right" evidence="10">
        <dbReference type="Rhea" id="RHEA:16126"/>
    </physiologicalReaction>
</comment>
<dbReference type="GO" id="GO:0006096">
    <property type="term" value="P:glycolytic process"/>
    <property type="evidence" value="ECO:0007669"/>
    <property type="project" value="UniProtKB-UniPathway"/>
</dbReference>
<evidence type="ECO:0000256" key="8">
    <source>
        <dbReference type="ARBA" id="ARBA00023152"/>
    </source>
</evidence>
<dbReference type="InterPro" id="IPR022672">
    <property type="entry name" value="Hexokinase_N"/>
</dbReference>
<accession>L7JZF4</accession>
<organism evidence="15 16">
    <name type="scientific">Trachipleistophora hominis</name>
    <name type="common">Microsporidian parasite</name>
    <dbReference type="NCBI Taxonomy" id="72359"/>
    <lineage>
        <taxon>Eukaryota</taxon>
        <taxon>Fungi</taxon>
        <taxon>Fungi incertae sedis</taxon>
        <taxon>Microsporidia</taxon>
        <taxon>Pleistophoridae</taxon>
        <taxon>Trachipleistophora</taxon>
    </lineage>
</organism>
<dbReference type="EC" id="2.7.1.-" evidence="11"/>
<protein>
    <recommendedName>
        <fullName evidence="11">Phosphotransferase</fullName>
        <ecNumber evidence="11">2.7.1.-</ecNumber>
    </recommendedName>
</protein>